<organism evidence="5">
    <name type="scientific">marine metagenome</name>
    <dbReference type="NCBI Taxonomy" id="408172"/>
    <lineage>
        <taxon>unclassified sequences</taxon>
        <taxon>metagenomes</taxon>
        <taxon>ecological metagenomes</taxon>
    </lineage>
</organism>
<evidence type="ECO:0000256" key="1">
    <source>
        <dbReference type="ARBA" id="ARBA00009375"/>
    </source>
</evidence>
<dbReference type="AlphaFoldDB" id="A0A381Q018"/>
<feature type="domain" description="Pseudouridine synthase I TruA alpha/beta" evidence="4">
    <location>
        <begin position="8"/>
        <end position="103"/>
    </location>
</feature>
<dbReference type="InterPro" id="IPR001406">
    <property type="entry name" value="PsdUridine_synth_TruA"/>
</dbReference>
<dbReference type="GO" id="GO:0003723">
    <property type="term" value="F:RNA binding"/>
    <property type="evidence" value="ECO:0007669"/>
    <property type="project" value="InterPro"/>
</dbReference>
<dbReference type="EMBL" id="UINC01001153">
    <property type="protein sequence ID" value="SUZ72635.1"/>
    <property type="molecule type" value="Genomic_DNA"/>
</dbReference>
<evidence type="ECO:0000313" key="5">
    <source>
        <dbReference type="EMBL" id="SUZ72635.1"/>
    </source>
</evidence>
<dbReference type="PANTHER" id="PTHR11142:SF0">
    <property type="entry name" value="TRNA PSEUDOURIDINE SYNTHASE-LIKE 1"/>
    <property type="match status" value="1"/>
</dbReference>
<name>A0A381Q018_9ZZZZ</name>
<gene>
    <name evidence="5" type="ORF">METZ01_LOCUS25489</name>
</gene>
<keyword evidence="2" id="KW-0819">tRNA processing</keyword>
<dbReference type="Pfam" id="PF01416">
    <property type="entry name" value="PseudoU_synth_1"/>
    <property type="match status" value="2"/>
</dbReference>
<dbReference type="NCBIfam" id="TIGR00071">
    <property type="entry name" value="hisT_truA"/>
    <property type="match status" value="1"/>
</dbReference>
<feature type="non-terminal residue" evidence="5">
    <location>
        <position position="234"/>
    </location>
</feature>
<protein>
    <recommendedName>
        <fullName evidence="4">Pseudouridine synthase I TruA alpha/beta domain-containing protein</fullName>
    </recommendedName>
</protein>
<evidence type="ECO:0000256" key="2">
    <source>
        <dbReference type="ARBA" id="ARBA00022694"/>
    </source>
</evidence>
<dbReference type="GO" id="GO:0009982">
    <property type="term" value="F:pseudouridine synthase activity"/>
    <property type="evidence" value="ECO:0007669"/>
    <property type="project" value="InterPro"/>
</dbReference>
<dbReference type="InterPro" id="IPR020097">
    <property type="entry name" value="PsdUridine_synth_TruA_a/b_dom"/>
</dbReference>
<dbReference type="InterPro" id="IPR020103">
    <property type="entry name" value="PsdUridine_synth_cat_dom_sf"/>
</dbReference>
<dbReference type="InterPro" id="IPR020095">
    <property type="entry name" value="PsdUridine_synth_TruA_C"/>
</dbReference>
<dbReference type="CDD" id="cd02570">
    <property type="entry name" value="PseudoU_synth_EcTruA"/>
    <property type="match status" value="1"/>
</dbReference>
<dbReference type="FunFam" id="3.30.70.580:FF:000001">
    <property type="entry name" value="tRNA pseudouridine synthase A"/>
    <property type="match status" value="1"/>
</dbReference>
<sequence length="234" mass="26148">MRIALGIEYDGFAYNGWQKQETGIGIQSLVEKALSTVANHSVDSVCAGRTDAGVHATGQVVHCDVQSKRSMRSWLLGINSNLPDDINVCWVKRVHDDFHARYSAISRTYAYLIINKSVRSSLFRRRAWWINSPLDHNLMITGGKYLLGDHDFSAFRAAGCQASSPVRDLQEIQIKKKSDWIIITIKANAFLQRMVRNIVGVLVMIGSQEKPTDWSLEVLKSCNREKGGISAPAN</sequence>
<evidence type="ECO:0000259" key="4">
    <source>
        <dbReference type="Pfam" id="PF01416"/>
    </source>
</evidence>
<dbReference type="Gene3D" id="3.30.70.580">
    <property type="entry name" value="Pseudouridine synthase I, catalytic domain, N-terminal subdomain"/>
    <property type="match status" value="1"/>
</dbReference>
<dbReference type="GO" id="GO:0031119">
    <property type="term" value="P:tRNA pseudouridine synthesis"/>
    <property type="evidence" value="ECO:0007669"/>
    <property type="project" value="TreeGrafter"/>
</dbReference>
<dbReference type="HAMAP" id="MF_00171">
    <property type="entry name" value="TruA"/>
    <property type="match status" value="1"/>
</dbReference>
<keyword evidence="3" id="KW-0413">Isomerase</keyword>
<dbReference type="SUPFAM" id="SSF55120">
    <property type="entry name" value="Pseudouridine synthase"/>
    <property type="match status" value="1"/>
</dbReference>
<evidence type="ECO:0000256" key="3">
    <source>
        <dbReference type="ARBA" id="ARBA00023235"/>
    </source>
</evidence>
<comment type="similarity">
    <text evidence="1">Belongs to the tRNA pseudouridine synthase TruA family.</text>
</comment>
<dbReference type="Gene3D" id="3.30.70.660">
    <property type="entry name" value="Pseudouridine synthase I, catalytic domain, C-terminal subdomain"/>
    <property type="match status" value="1"/>
</dbReference>
<dbReference type="InterPro" id="IPR020094">
    <property type="entry name" value="TruA/RsuA/RluB/E/F_N"/>
</dbReference>
<accession>A0A381Q018</accession>
<dbReference type="PANTHER" id="PTHR11142">
    <property type="entry name" value="PSEUDOURIDYLATE SYNTHASE"/>
    <property type="match status" value="1"/>
</dbReference>
<dbReference type="PIRSF" id="PIRSF001430">
    <property type="entry name" value="tRNA_psdUrid_synth"/>
    <property type="match status" value="1"/>
</dbReference>
<proteinExistence type="inferred from homology"/>
<feature type="domain" description="Pseudouridine synthase I TruA alpha/beta" evidence="4">
    <location>
        <begin position="144"/>
        <end position="233"/>
    </location>
</feature>
<reference evidence="5" key="1">
    <citation type="submission" date="2018-05" db="EMBL/GenBank/DDBJ databases">
        <authorList>
            <person name="Lanie J.A."/>
            <person name="Ng W.-L."/>
            <person name="Kazmierczak K.M."/>
            <person name="Andrzejewski T.M."/>
            <person name="Davidsen T.M."/>
            <person name="Wayne K.J."/>
            <person name="Tettelin H."/>
            <person name="Glass J.I."/>
            <person name="Rusch D."/>
            <person name="Podicherti R."/>
            <person name="Tsui H.-C.T."/>
            <person name="Winkler M.E."/>
        </authorList>
    </citation>
    <scope>NUCLEOTIDE SEQUENCE</scope>
</reference>